<name>A0A382MYP7_9ZZZZ</name>
<dbReference type="SUPFAM" id="SSF51197">
    <property type="entry name" value="Clavaminate synthase-like"/>
    <property type="match status" value="1"/>
</dbReference>
<dbReference type="EMBL" id="UINC01096242">
    <property type="protein sequence ID" value="SVC52967.1"/>
    <property type="molecule type" value="Genomic_DNA"/>
</dbReference>
<dbReference type="AlphaFoldDB" id="A0A382MYP7"/>
<dbReference type="Gene3D" id="2.60.120.620">
    <property type="entry name" value="q2cbj1_9rhob like domain"/>
    <property type="match status" value="1"/>
</dbReference>
<accession>A0A382MYP7</accession>
<sequence>MTIDWQNAPERIISDLKKDGFVVFPNFLERTEVTEILVNIERFIAEVIPSLPR</sequence>
<organism evidence="1">
    <name type="scientific">marine metagenome</name>
    <dbReference type="NCBI Taxonomy" id="408172"/>
    <lineage>
        <taxon>unclassified sequences</taxon>
        <taxon>metagenomes</taxon>
        <taxon>ecological metagenomes</taxon>
    </lineage>
</organism>
<feature type="non-terminal residue" evidence="1">
    <location>
        <position position="53"/>
    </location>
</feature>
<proteinExistence type="predicted"/>
<evidence type="ECO:0000313" key="1">
    <source>
        <dbReference type="EMBL" id="SVC52967.1"/>
    </source>
</evidence>
<protein>
    <recommendedName>
        <fullName evidence="2">Phytanoyl-CoA dioxygenase</fullName>
    </recommendedName>
</protein>
<reference evidence="1" key="1">
    <citation type="submission" date="2018-05" db="EMBL/GenBank/DDBJ databases">
        <authorList>
            <person name="Lanie J.A."/>
            <person name="Ng W.-L."/>
            <person name="Kazmierczak K.M."/>
            <person name="Andrzejewski T.M."/>
            <person name="Davidsen T.M."/>
            <person name="Wayne K.J."/>
            <person name="Tettelin H."/>
            <person name="Glass J.I."/>
            <person name="Rusch D."/>
            <person name="Podicherti R."/>
            <person name="Tsui H.-C.T."/>
            <person name="Winkler M.E."/>
        </authorList>
    </citation>
    <scope>NUCLEOTIDE SEQUENCE</scope>
</reference>
<evidence type="ECO:0008006" key="2">
    <source>
        <dbReference type="Google" id="ProtNLM"/>
    </source>
</evidence>
<gene>
    <name evidence="1" type="ORF">METZ01_LOCUS305821</name>
</gene>